<dbReference type="EMBL" id="SNRW01044160">
    <property type="protein sequence ID" value="KAA6325280.1"/>
    <property type="molecule type" value="Genomic_DNA"/>
</dbReference>
<comment type="caution">
    <text evidence="1">The sequence shown here is derived from an EMBL/GenBank/DDBJ whole genome shotgun (WGS) entry which is preliminary data.</text>
</comment>
<sequence>NALYGTEQESITGNIEDLLVDYDLLTQYRPYYSDIIYLSTTSIGKDRLYCGKIDQPCNTPHYSRTKVETPEWTSSTIQTRSEITTQKVYHTYVAIEEIKISEQFWSESDIVTIRGVLREEREEGKNYAKVLFIDNGQIVCSDLAHWQTILESDNKGVDQKLIFKHLSFILQQIINQDIFLNLQPKAFLMVRITESTTLL</sequence>
<name>A0A5J4QWN7_9EUKA</name>
<evidence type="ECO:0000313" key="1">
    <source>
        <dbReference type="EMBL" id="KAA6325280.1"/>
    </source>
</evidence>
<organism evidence="1 2">
    <name type="scientific">Streblomastix strix</name>
    <dbReference type="NCBI Taxonomy" id="222440"/>
    <lineage>
        <taxon>Eukaryota</taxon>
        <taxon>Metamonada</taxon>
        <taxon>Preaxostyla</taxon>
        <taxon>Oxymonadida</taxon>
        <taxon>Streblomastigidae</taxon>
        <taxon>Streblomastix</taxon>
    </lineage>
</organism>
<evidence type="ECO:0000313" key="2">
    <source>
        <dbReference type="Proteomes" id="UP000324800"/>
    </source>
</evidence>
<feature type="non-terminal residue" evidence="1">
    <location>
        <position position="1"/>
    </location>
</feature>
<protein>
    <submittedName>
        <fullName evidence="1">Uncharacterized protein</fullName>
    </submittedName>
</protein>
<reference evidence="1 2" key="1">
    <citation type="submission" date="2019-03" db="EMBL/GenBank/DDBJ databases">
        <title>Single cell metagenomics reveals metabolic interactions within the superorganism composed of flagellate Streblomastix strix and complex community of Bacteroidetes bacteria on its surface.</title>
        <authorList>
            <person name="Treitli S.C."/>
            <person name="Kolisko M."/>
            <person name="Husnik F."/>
            <person name="Keeling P."/>
            <person name="Hampl V."/>
        </authorList>
    </citation>
    <scope>NUCLEOTIDE SEQUENCE [LARGE SCALE GENOMIC DNA]</scope>
    <source>
        <strain evidence="1">ST1C</strain>
    </source>
</reference>
<accession>A0A5J4QWN7</accession>
<proteinExistence type="predicted"/>
<gene>
    <name evidence="1" type="ORF">EZS28_054088</name>
</gene>
<dbReference type="AlphaFoldDB" id="A0A5J4QWN7"/>
<dbReference type="Proteomes" id="UP000324800">
    <property type="component" value="Unassembled WGS sequence"/>
</dbReference>